<reference evidence="1" key="1">
    <citation type="submission" date="2021-12" db="EMBL/GenBank/DDBJ databases">
        <authorList>
            <person name="King R."/>
        </authorList>
    </citation>
    <scope>NUCLEOTIDE SEQUENCE</scope>
</reference>
<accession>A0A9P0A9K3</accession>
<name>A0A9P0A9K3_BEMTA</name>
<sequence length="218" mass="25413">MAANVIPRRRQIGSSPLSRLRYGFMTPQRSAPCAIKRRFSFRFKEICLTLIISSRWSLDVPGRLQDSFRSPRPLTVQLDSPDAQWIESIRVVAYVHKATLLACGDLGLFPTRMMLHNASMYCWQAFDTLHKLGGKFEEPECRHFFEVPACRRRGPFRTYKCTVPVRRNRFTRIPYFGDNLALSRVETTTLTYCARPIINLNKNLEREEKVAKRKKKKL</sequence>
<keyword evidence="2" id="KW-1185">Reference proteome</keyword>
<evidence type="ECO:0000313" key="2">
    <source>
        <dbReference type="Proteomes" id="UP001152759"/>
    </source>
</evidence>
<organism evidence="1 2">
    <name type="scientific">Bemisia tabaci</name>
    <name type="common">Sweetpotato whitefly</name>
    <name type="synonym">Aleurodes tabaci</name>
    <dbReference type="NCBI Taxonomy" id="7038"/>
    <lineage>
        <taxon>Eukaryota</taxon>
        <taxon>Metazoa</taxon>
        <taxon>Ecdysozoa</taxon>
        <taxon>Arthropoda</taxon>
        <taxon>Hexapoda</taxon>
        <taxon>Insecta</taxon>
        <taxon>Pterygota</taxon>
        <taxon>Neoptera</taxon>
        <taxon>Paraneoptera</taxon>
        <taxon>Hemiptera</taxon>
        <taxon>Sternorrhyncha</taxon>
        <taxon>Aleyrodoidea</taxon>
        <taxon>Aleyrodidae</taxon>
        <taxon>Aleyrodinae</taxon>
        <taxon>Bemisia</taxon>
    </lineage>
</organism>
<dbReference type="EMBL" id="OU963864">
    <property type="protein sequence ID" value="CAH0387101.1"/>
    <property type="molecule type" value="Genomic_DNA"/>
</dbReference>
<protein>
    <submittedName>
        <fullName evidence="1">Uncharacterized protein</fullName>
    </submittedName>
</protein>
<gene>
    <name evidence="1" type="ORF">BEMITA_LOCUS6155</name>
</gene>
<dbReference type="AlphaFoldDB" id="A0A9P0A9K3"/>
<dbReference type="Proteomes" id="UP001152759">
    <property type="component" value="Chromosome 3"/>
</dbReference>
<evidence type="ECO:0000313" key="1">
    <source>
        <dbReference type="EMBL" id="CAH0387101.1"/>
    </source>
</evidence>
<proteinExistence type="predicted"/>